<dbReference type="Proteomes" id="UP000285301">
    <property type="component" value="Unassembled WGS sequence"/>
</dbReference>
<organism evidence="6 7">
    <name type="scientific">Dinothrombium tinctorium</name>
    <dbReference type="NCBI Taxonomy" id="1965070"/>
    <lineage>
        <taxon>Eukaryota</taxon>
        <taxon>Metazoa</taxon>
        <taxon>Ecdysozoa</taxon>
        <taxon>Arthropoda</taxon>
        <taxon>Chelicerata</taxon>
        <taxon>Arachnida</taxon>
        <taxon>Acari</taxon>
        <taxon>Acariformes</taxon>
        <taxon>Trombidiformes</taxon>
        <taxon>Prostigmata</taxon>
        <taxon>Anystina</taxon>
        <taxon>Parasitengona</taxon>
        <taxon>Trombidioidea</taxon>
        <taxon>Trombidiidae</taxon>
        <taxon>Dinothrombium</taxon>
    </lineage>
</organism>
<protein>
    <submittedName>
        <fullName evidence="6">Acetylcholinesterase-like protein</fullName>
    </submittedName>
</protein>
<keyword evidence="2" id="KW-0719">Serine esterase</keyword>
<reference evidence="6 7" key="1">
    <citation type="journal article" date="2018" name="Gigascience">
        <title>Genomes of trombidid mites reveal novel predicted allergens and laterally-transferred genes associated with secondary metabolism.</title>
        <authorList>
            <person name="Dong X."/>
            <person name="Chaisiri K."/>
            <person name="Xia D."/>
            <person name="Armstrong S.D."/>
            <person name="Fang Y."/>
            <person name="Donnelly M.J."/>
            <person name="Kadowaki T."/>
            <person name="McGarry J.W."/>
            <person name="Darby A.C."/>
            <person name="Makepeace B.L."/>
        </authorList>
    </citation>
    <scope>NUCLEOTIDE SEQUENCE [LARGE SCALE GENOMIC DNA]</scope>
    <source>
        <strain evidence="6">UoL-WK</strain>
    </source>
</reference>
<dbReference type="GO" id="GO:0003990">
    <property type="term" value="F:acetylcholinesterase activity"/>
    <property type="evidence" value="ECO:0007669"/>
    <property type="project" value="TreeGrafter"/>
</dbReference>
<dbReference type="SUPFAM" id="SSF53474">
    <property type="entry name" value="alpha/beta-Hydrolases"/>
    <property type="match status" value="1"/>
</dbReference>
<dbReference type="GO" id="GO:0005886">
    <property type="term" value="C:plasma membrane"/>
    <property type="evidence" value="ECO:0007669"/>
    <property type="project" value="TreeGrafter"/>
</dbReference>
<dbReference type="InterPro" id="IPR002018">
    <property type="entry name" value="CarbesteraseB"/>
</dbReference>
<dbReference type="InterPro" id="IPR029058">
    <property type="entry name" value="AB_hydrolase_fold"/>
</dbReference>
<evidence type="ECO:0000256" key="2">
    <source>
        <dbReference type="ARBA" id="ARBA00022487"/>
    </source>
</evidence>
<feature type="domain" description="Carboxylesterase type B" evidence="5">
    <location>
        <begin position="1"/>
        <end position="208"/>
    </location>
</feature>
<dbReference type="OrthoDB" id="6508443at2759"/>
<dbReference type="GO" id="GO:0019695">
    <property type="term" value="P:choline metabolic process"/>
    <property type="evidence" value="ECO:0007669"/>
    <property type="project" value="TreeGrafter"/>
</dbReference>
<dbReference type="EMBL" id="NCKU01001999">
    <property type="protein sequence ID" value="RWS10693.1"/>
    <property type="molecule type" value="Genomic_DNA"/>
</dbReference>
<dbReference type="STRING" id="1965070.A0A3S3NWW7"/>
<dbReference type="GO" id="GO:0005615">
    <property type="term" value="C:extracellular space"/>
    <property type="evidence" value="ECO:0007669"/>
    <property type="project" value="TreeGrafter"/>
</dbReference>
<dbReference type="PANTHER" id="PTHR43918:SF4">
    <property type="entry name" value="CARBOXYLIC ESTER HYDROLASE"/>
    <property type="match status" value="1"/>
</dbReference>
<accession>A0A3S3NWW7</accession>
<comment type="caution">
    <text evidence="6">The sequence shown here is derived from an EMBL/GenBank/DDBJ whole genome shotgun (WGS) entry which is preliminary data.</text>
</comment>
<dbReference type="GO" id="GO:0006581">
    <property type="term" value="P:acetylcholine catabolic process"/>
    <property type="evidence" value="ECO:0007669"/>
    <property type="project" value="TreeGrafter"/>
</dbReference>
<dbReference type="InterPro" id="IPR050654">
    <property type="entry name" value="AChE-related_enzymes"/>
</dbReference>
<evidence type="ECO:0000256" key="4">
    <source>
        <dbReference type="ARBA" id="ARBA00023180"/>
    </source>
</evidence>
<evidence type="ECO:0000313" key="6">
    <source>
        <dbReference type="EMBL" id="RWS10693.1"/>
    </source>
</evidence>
<dbReference type="Pfam" id="PF00135">
    <property type="entry name" value="COesterase"/>
    <property type="match status" value="1"/>
</dbReference>
<name>A0A3S3NWW7_9ACAR</name>
<evidence type="ECO:0000259" key="5">
    <source>
        <dbReference type="Pfam" id="PF00135"/>
    </source>
</evidence>
<keyword evidence="3" id="KW-0378">Hydrolase</keyword>
<evidence type="ECO:0000313" key="7">
    <source>
        <dbReference type="Proteomes" id="UP000285301"/>
    </source>
</evidence>
<evidence type="ECO:0000256" key="1">
    <source>
        <dbReference type="ARBA" id="ARBA00005964"/>
    </source>
</evidence>
<proteinExistence type="inferred from homology"/>
<dbReference type="PANTHER" id="PTHR43918">
    <property type="entry name" value="ACETYLCHOLINESTERASE"/>
    <property type="match status" value="1"/>
</dbReference>
<comment type="similarity">
    <text evidence="1">Belongs to the type-B carboxylesterase/lipase family.</text>
</comment>
<dbReference type="AlphaFoldDB" id="A0A3S3NWW7"/>
<keyword evidence="7" id="KW-1185">Reference proteome</keyword>
<gene>
    <name evidence="6" type="ORF">B4U79_18068</name>
</gene>
<keyword evidence="4" id="KW-0325">Glycoprotein</keyword>
<evidence type="ECO:0000256" key="3">
    <source>
        <dbReference type="ARBA" id="ARBA00022801"/>
    </source>
</evidence>
<sequence length="269" mass="30903">MKCLREADFETLIEASGKVSRNGTNVFYFSFMPIYEDPFLPDSPQNMLKTNRFKHNSNIMIGSLPNEGIYAQLLSGESFTSSKKSSIHSVMNHFKFNDIYSSAIEDAIKFYFTGVDGVDANVAALSLFGDLAIHCPSNIFAYHFSKSNKVFRYVFAYDVPMIFNLSCEHLSPCHCSDLPFFFGTSLTNPSYIEVSDDWIRLNTDFVKGKSDIWPSYYITKNDFVVPFYKDYRGPNYTRSTKVGYRNIQCEFWKSLLIEGEILELLKKIK</sequence>
<dbReference type="Gene3D" id="3.40.50.1820">
    <property type="entry name" value="alpha/beta hydrolase"/>
    <property type="match status" value="1"/>
</dbReference>